<accession>S7W660</accession>
<sequence length="336" mass="39731">MDKKDIKNISSIDSSFSFIDIQVKNISDDTGTKDNNANKNNSILNKDNNISKSFSLIDIPFDTAGIENNNCNSNIEHNNCNSNIEHNNNCNSNTEYNSNNIQNPEFMKFRINIPFTFQKLKNIENLGCIYKFYNKNRLEIINIENNDVRTFDVLFYNDILEYSYTTSIAMVFGRKKYEREIEKKENMEYKNSLKNNKKYIKYDKNKEVREQVYKIILEKNINYIFIEDVEELEREIKNIIFHKEEEYVPKIKTYKIEQKKEFFFIMIENIPGLGKTVANAVVEEYKTIKNLIENLNIKILEEMEIKTENKIRKLGEKQAKILFKALNSLDGEQKIN</sequence>
<organism evidence="1 2">
    <name type="scientific">Spraguea lophii (strain 42_110)</name>
    <name type="common">Microsporidian parasite</name>
    <dbReference type="NCBI Taxonomy" id="1358809"/>
    <lineage>
        <taxon>Eukaryota</taxon>
        <taxon>Fungi</taxon>
        <taxon>Fungi incertae sedis</taxon>
        <taxon>Microsporidia</taxon>
        <taxon>Spragueidae</taxon>
        <taxon>Spraguea</taxon>
    </lineage>
</organism>
<dbReference type="OMA" id="CNSNIEH"/>
<dbReference type="EMBL" id="ATCN01000921">
    <property type="protein sequence ID" value="EPR78241.1"/>
    <property type="molecule type" value="Genomic_DNA"/>
</dbReference>
<dbReference type="InParanoid" id="S7W660"/>
<proteinExistence type="predicted"/>
<keyword evidence="2" id="KW-1185">Reference proteome</keyword>
<comment type="caution">
    <text evidence="1">The sequence shown here is derived from an EMBL/GenBank/DDBJ whole genome shotgun (WGS) entry which is preliminary data.</text>
</comment>
<gene>
    <name evidence="1" type="ORF">SLOPH_1214</name>
</gene>
<dbReference type="AlphaFoldDB" id="S7W660"/>
<dbReference type="VEuPathDB" id="MicrosporidiaDB:SLOPH_1214"/>
<protein>
    <submittedName>
        <fullName evidence="1">Uncharacterized protein</fullName>
    </submittedName>
</protein>
<dbReference type="HOGENOM" id="CLU_826851_0_0_1"/>
<dbReference type="InterPro" id="IPR042530">
    <property type="entry name" value="EME1/EME2_C"/>
</dbReference>
<evidence type="ECO:0000313" key="2">
    <source>
        <dbReference type="Proteomes" id="UP000014978"/>
    </source>
</evidence>
<dbReference type="OrthoDB" id="2196332at2759"/>
<reference evidence="2" key="1">
    <citation type="journal article" date="2013" name="PLoS Genet.">
        <title>The genome of Spraguea lophii and the basis of host-microsporidian interactions.</title>
        <authorList>
            <person name="Campbell S.E."/>
            <person name="Williams T.A."/>
            <person name="Yousuf A."/>
            <person name="Soanes D.M."/>
            <person name="Paszkiewicz K.H."/>
            <person name="Williams B.A.P."/>
        </authorList>
    </citation>
    <scope>NUCLEOTIDE SEQUENCE [LARGE SCALE GENOMIC DNA]</scope>
    <source>
        <strain evidence="2">42_110</strain>
    </source>
</reference>
<dbReference type="Gene3D" id="1.10.150.670">
    <property type="entry name" value="Crossover junction endonuclease EME1, DNA-binding domain"/>
    <property type="match status" value="1"/>
</dbReference>
<dbReference type="Proteomes" id="UP000014978">
    <property type="component" value="Unassembled WGS sequence"/>
</dbReference>
<evidence type="ECO:0000313" key="1">
    <source>
        <dbReference type="EMBL" id="EPR78241.1"/>
    </source>
</evidence>
<name>S7W660_SPRLO</name>